<evidence type="ECO:0000313" key="8">
    <source>
        <dbReference type="Proteomes" id="UP000077412"/>
    </source>
</evidence>
<gene>
    <name evidence="7" type="ORF">ABE41_006485</name>
</gene>
<dbReference type="PANTHER" id="PTHR30290">
    <property type="entry name" value="PERIPLASMIC BINDING COMPONENT OF ABC TRANSPORTER"/>
    <property type="match status" value="1"/>
</dbReference>
<dbReference type="KEGG" id="far:ABE41_006485"/>
<comment type="subcellular location">
    <subcellularLocation>
        <location evidence="1">Cell membrane</location>
        <topology evidence="1">Lipid-anchor</topology>
    </subcellularLocation>
</comment>
<dbReference type="Proteomes" id="UP000077412">
    <property type="component" value="Chromosome"/>
</dbReference>
<dbReference type="PIRSF" id="PIRSF002741">
    <property type="entry name" value="MppA"/>
    <property type="match status" value="1"/>
</dbReference>
<dbReference type="InterPro" id="IPR000914">
    <property type="entry name" value="SBP_5_dom"/>
</dbReference>
<dbReference type="PROSITE" id="PS51257">
    <property type="entry name" value="PROKAR_LIPOPROTEIN"/>
    <property type="match status" value="1"/>
</dbReference>
<comment type="similarity">
    <text evidence="2">Belongs to the bacterial solute-binding protein 5 family.</text>
</comment>
<dbReference type="AlphaFoldDB" id="A0A1B1Z2V3"/>
<dbReference type="SUPFAM" id="SSF53850">
    <property type="entry name" value="Periplasmic binding protein-like II"/>
    <property type="match status" value="1"/>
</dbReference>
<evidence type="ECO:0000256" key="5">
    <source>
        <dbReference type="SAM" id="SignalP"/>
    </source>
</evidence>
<reference evidence="7 8" key="1">
    <citation type="submission" date="2016-08" db="EMBL/GenBank/DDBJ databases">
        <title>Complete genome sequence of Fictibacillus arsenicus G25-54, a strain with toxicity to nematodes and a potential arsenic-resistance activity.</title>
        <authorList>
            <person name="Zheng Z."/>
        </authorList>
    </citation>
    <scope>NUCLEOTIDE SEQUENCE [LARGE SCALE GENOMIC DNA]</scope>
    <source>
        <strain evidence="7 8">G25-54</strain>
    </source>
</reference>
<dbReference type="GO" id="GO:1904680">
    <property type="term" value="F:peptide transmembrane transporter activity"/>
    <property type="evidence" value="ECO:0007669"/>
    <property type="project" value="TreeGrafter"/>
</dbReference>
<dbReference type="Gene3D" id="3.90.76.10">
    <property type="entry name" value="Dipeptide-binding Protein, Domain 1"/>
    <property type="match status" value="1"/>
</dbReference>
<dbReference type="InterPro" id="IPR039424">
    <property type="entry name" value="SBP_5"/>
</dbReference>
<sequence>MRKLSFLLSLSLVLALVGCSFPTSGDQTTDKLVFAPNTDAQTLDPQHMNDNTSEQVIRMLYNGLLKFNEKQEIVGDLAKSWEVSKDGKVWTFKLKKGVKFQDGEDFNAEAVKKSFDRFLNKDNGLAQYQSYEMIKEVKVIDDYTVSFTTKEPFGAFKASMANTSGGIISPKAIEAYGKNLGKTAKSSVGGTGPYKVVEWKKDEQIVLERFEDYFGKKGVTKTIVYKPIPEAASRVMALETGEVDVIQQIPAKELKRLESVKGIEITKLLGNNQRQFRFDVSKKPFNDTRVRQAVSYAIDRQSILDNVVPGLGELSTSALAKVTWGYTDLGSIPYDPEKAKKLLAEAGYPNGFKTKITTTERYIQGVELAEALAAQLKNVGIEATIDVKEWSEIVKEWGGVTPDKFNQGIFIMGAAPSTMDADKGMRPIYATAKTNVQNYGFYSNKEFDDVIYKAMKEIDPNKRKALYKRAQEIVYLEDPVAFWLYDQYVIVAKKDKVKEVTVSPLTLITFEKAYIEK</sequence>
<dbReference type="GO" id="GO:0043190">
    <property type="term" value="C:ATP-binding cassette (ABC) transporter complex"/>
    <property type="evidence" value="ECO:0007669"/>
    <property type="project" value="InterPro"/>
</dbReference>
<keyword evidence="4 5" id="KW-0732">Signal</keyword>
<dbReference type="RefSeq" id="WP_066287754.1">
    <property type="nucleotide sequence ID" value="NZ_CP016761.1"/>
</dbReference>
<evidence type="ECO:0000256" key="1">
    <source>
        <dbReference type="ARBA" id="ARBA00004193"/>
    </source>
</evidence>
<dbReference type="PANTHER" id="PTHR30290:SF9">
    <property type="entry name" value="OLIGOPEPTIDE-BINDING PROTEIN APPA"/>
    <property type="match status" value="1"/>
</dbReference>
<dbReference type="EMBL" id="CP016761">
    <property type="protein sequence ID" value="ANX11649.1"/>
    <property type="molecule type" value="Genomic_DNA"/>
</dbReference>
<keyword evidence="3" id="KW-0813">Transport</keyword>
<name>A0A1B1Z2V3_9BACL</name>
<dbReference type="STRING" id="255247.ABE41_006485"/>
<evidence type="ECO:0000256" key="2">
    <source>
        <dbReference type="ARBA" id="ARBA00005695"/>
    </source>
</evidence>
<proteinExistence type="inferred from homology"/>
<feature type="domain" description="Solute-binding protein family 5" evidence="6">
    <location>
        <begin position="72"/>
        <end position="433"/>
    </location>
</feature>
<dbReference type="GO" id="GO:0042597">
    <property type="term" value="C:periplasmic space"/>
    <property type="evidence" value="ECO:0007669"/>
    <property type="project" value="UniProtKB-ARBA"/>
</dbReference>
<dbReference type="Gene3D" id="3.10.105.10">
    <property type="entry name" value="Dipeptide-binding Protein, Domain 3"/>
    <property type="match status" value="1"/>
</dbReference>
<dbReference type="InterPro" id="IPR023765">
    <property type="entry name" value="SBP_5_CS"/>
</dbReference>
<dbReference type="OrthoDB" id="9796817at2"/>
<protein>
    <recommendedName>
        <fullName evidence="6">Solute-binding protein family 5 domain-containing protein</fullName>
    </recommendedName>
</protein>
<keyword evidence="8" id="KW-1185">Reference proteome</keyword>
<evidence type="ECO:0000259" key="6">
    <source>
        <dbReference type="Pfam" id="PF00496"/>
    </source>
</evidence>
<evidence type="ECO:0000313" key="7">
    <source>
        <dbReference type="EMBL" id="ANX11649.1"/>
    </source>
</evidence>
<dbReference type="InterPro" id="IPR030678">
    <property type="entry name" value="Peptide/Ni-bd"/>
</dbReference>
<dbReference type="Gene3D" id="3.40.190.10">
    <property type="entry name" value="Periplasmic binding protein-like II"/>
    <property type="match status" value="1"/>
</dbReference>
<dbReference type="PROSITE" id="PS01040">
    <property type="entry name" value="SBP_BACTERIAL_5"/>
    <property type="match status" value="1"/>
</dbReference>
<accession>A0A1B1Z2V3</accession>
<evidence type="ECO:0000256" key="3">
    <source>
        <dbReference type="ARBA" id="ARBA00022448"/>
    </source>
</evidence>
<dbReference type="Pfam" id="PF00496">
    <property type="entry name" value="SBP_bac_5"/>
    <property type="match status" value="1"/>
</dbReference>
<feature type="signal peptide" evidence="5">
    <location>
        <begin position="1"/>
        <end position="25"/>
    </location>
</feature>
<dbReference type="GO" id="GO:0015833">
    <property type="term" value="P:peptide transport"/>
    <property type="evidence" value="ECO:0007669"/>
    <property type="project" value="TreeGrafter"/>
</dbReference>
<organism evidence="7 8">
    <name type="scientific">Fictibacillus arsenicus</name>
    <dbReference type="NCBI Taxonomy" id="255247"/>
    <lineage>
        <taxon>Bacteria</taxon>
        <taxon>Bacillati</taxon>
        <taxon>Bacillota</taxon>
        <taxon>Bacilli</taxon>
        <taxon>Bacillales</taxon>
        <taxon>Fictibacillaceae</taxon>
        <taxon>Fictibacillus</taxon>
    </lineage>
</organism>
<evidence type="ECO:0000256" key="4">
    <source>
        <dbReference type="ARBA" id="ARBA00022729"/>
    </source>
</evidence>
<feature type="chain" id="PRO_5008533194" description="Solute-binding protein family 5 domain-containing protein" evidence="5">
    <location>
        <begin position="26"/>
        <end position="517"/>
    </location>
</feature>